<dbReference type="Proteomes" id="UP001151760">
    <property type="component" value="Unassembled WGS sequence"/>
</dbReference>
<gene>
    <name evidence="1" type="ORF">Tco_0821246</name>
</gene>
<protein>
    <submittedName>
        <fullName evidence="1">Uncharacterized protein</fullName>
    </submittedName>
</protein>
<sequence>MSSATSAVTYTSVYTNSEPDRAFWGADDEEISEGGIPRVIVLGYGGSRLDAASEPPPITDYILAQKDPQHRQFLRDEDENEFPAVESHYLLLIHLLWSPVIMLLKSDPEEDLRSPEDDETKDVIRIGDRSEDDGDEEVQEHLARADLLLVGTCDELFSTLREQSLLYRPPSTDITYWGGIGVPSASDHPLSYPPMAEVERDFVP</sequence>
<keyword evidence="2" id="KW-1185">Reference proteome</keyword>
<evidence type="ECO:0000313" key="2">
    <source>
        <dbReference type="Proteomes" id="UP001151760"/>
    </source>
</evidence>
<dbReference type="EMBL" id="BQNB010012167">
    <property type="protein sequence ID" value="GJT00077.1"/>
    <property type="molecule type" value="Genomic_DNA"/>
</dbReference>
<organism evidence="1 2">
    <name type="scientific">Tanacetum coccineum</name>
    <dbReference type="NCBI Taxonomy" id="301880"/>
    <lineage>
        <taxon>Eukaryota</taxon>
        <taxon>Viridiplantae</taxon>
        <taxon>Streptophyta</taxon>
        <taxon>Embryophyta</taxon>
        <taxon>Tracheophyta</taxon>
        <taxon>Spermatophyta</taxon>
        <taxon>Magnoliopsida</taxon>
        <taxon>eudicotyledons</taxon>
        <taxon>Gunneridae</taxon>
        <taxon>Pentapetalae</taxon>
        <taxon>asterids</taxon>
        <taxon>campanulids</taxon>
        <taxon>Asterales</taxon>
        <taxon>Asteraceae</taxon>
        <taxon>Asteroideae</taxon>
        <taxon>Anthemideae</taxon>
        <taxon>Anthemidinae</taxon>
        <taxon>Tanacetum</taxon>
    </lineage>
</organism>
<proteinExistence type="predicted"/>
<evidence type="ECO:0000313" key="1">
    <source>
        <dbReference type="EMBL" id="GJT00077.1"/>
    </source>
</evidence>
<reference evidence="1" key="1">
    <citation type="journal article" date="2022" name="Int. J. Mol. Sci.">
        <title>Draft Genome of Tanacetum Coccineum: Genomic Comparison of Closely Related Tanacetum-Family Plants.</title>
        <authorList>
            <person name="Yamashiro T."/>
            <person name="Shiraishi A."/>
            <person name="Nakayama K."/>
            <person name="Satake H."/>
        </authorList>
    </citation>
    <scope>NUCLEOTIDE SEQUENCE</scope>
</reference>
<name>A0ABQ5AEB8_9ASTR</name>
<comment type="caution">
    <text evidence="1">The sequence shown here is derived from an EMBL/GenBank/DDBJ whole genome shotgun (WGS) entry which is preliminary data.</text>
</comment>
<reference evidence="1" key="2">
    <citation type="submission" date="2022-01" db="EMBL/GenBank/DDBJ databases">
        <authorList>
            <person name="Yamashiro T."/>
            <person name="Shiraishi A."/>
            <person name="Satake H."/>
            <person name="Nakayama K."/>
        </authorList>
    </citation>
    <scope>NUCLEOTIDE SEQUENCE</scope>
</reference>
<accession>A0ABQ5AEB8</accession>